<accession>A0A0F9MAA0</accession>
<dbReference type="NCBIfam" id="TIGR02937">
    <property type="entry name" value="sigma70-ECF"/>
    <property type="match status" value="1"/>
</dbReference>
<protein>
    <recommendedName>
        <fullName evidence="8">HTH luxR-type domain-containing protein</fullName>
    </recommendedName>
</protein>
<dbReference type="Gene3D" id="1.10.10.10">
    <property type="entry name" value="Winged helix-like DNA-binding domain superfamily/Winged helix DNA-binding domain"/>
    <property type="match status" value="1"/>
</dbReference>
<comment type="caution">
    <text evidence="7">The sequence shown here is derived from an EMBL/GenBank/DDBJ whole genome shotgun (WGS) entry which is preliminary data.</text>
</comment>
<evidence type="ECO:0000259" key="5">
    <source>
        <dbReference type="Pfam" id="PF04542"/>
    </source>
</evidence>
<name>A0A0F9MAA0_9ZZZZ</name>
<dbReference type="Pfam" id="PF08281">
    <property type="entry name" value="Sigma70_r4_2"/>
    <property type="match status" value="1"/>
</dbReference>
<dbReference type="SUPFAM" id="SSF88946">
    <property type="entry name" value="Sigma2 domain of RNA polymerase sigma factors"/>
    <property type="match status" value="1"/>
</dbReference>
<dbReference type="GO" id="GO:0006352">
    <property type="term" value="P:DNA-templated transcription initiation"/>
    <property type="evidence" value="ECO:0007669"/>
    <property type="project" value="InterPro"/>
</dbReference>
<evidence type="ECO:0000256" key="3">
    <source>
        <dbReference type="ARBA" id="ARBA00023082"/>
    </source>
</evidence>
<dbReference type="Gene3D" id="1.10.1740.10">
    <property type="match status" value="1"/>
</dbReference>
<proteinExistence type="inferred from homology"/>
<feature type="domain" description="RNA polymerase sigma-70 region 2" evidence="5">
    <location>
        <begin position="30"/>
        <end position="94"/>
    </location>
</feature>
<organism evidence="7">
    <name type="scientific">marine sediment metagenome</name>
    <dbReference type="NCBI Taxonomy" id="412755"/>
    <lineage>
        <taxon>unclassified sequences</taxon>
        <taxon>metagenomes</taxon>
        <taxon>ecological metagenomes</taxon>
    </lineage>
</organism>
<dbReference type="InterPro" id="IPR007627">
    <property type="entry name" value="RNA_pol_sigma70_r2"/>
</dbReference>
<evidence type="ECO:0000256" key="2">
    <source>
        <dbReference type="ARBA" id="ARBA00023015"/>
    </source>
</evidence>
<dbReference type="InterPro" id="IPR013249">
    <property type="entry name" value="RNA_pol_sigma70_r4_t2"/>
</dbReference>
<dbReference type="InterPro" id="IPR014284">
    <property type="entry name" value="RNA_pol_sigma-70_dom"/>
</dbReference>
<dbReference type="Pfam" id="PF04542">
    <property type="entry name" value="Sigma70_r2"/>
    <property type="match status" value="1"/>
</dbReference>
<dbReference type="GO" id="GO:0016987">
    <property type="term" value="F:sigma factor activity"/>
    <property type="evidence" value="ECO:0007669"/>
    <property type="project" value="UniProtKB-KW"/>
</dbReference>
<comment type="similarity">
    <text evidence="1">Belongs to the sigma-70 factor family. ECF subfamily.</text>
</comment>
<dbReference type="PANTHER" id="PTHR43133">
    <property type="entry name" value="RNA POLYMERASE ECF-TYPE SIGMA FACTO"/>
    <property type="match status" value="1"/>
</dbReference>
<gene>
    <name evidence="7" type="ORF">LCGC14_1408550</name>
</gene>
<evidence type="ECO:0000256" key="1">
    <source>
        <dbReference type="ARBA" id="ARBA00010641"/>
    </source>
</evidence>
<keyword evidence="3" id="KW-0731">Sigma factor</keyword>
<dbReference type="CDD" id="cd06171">
    <property type="entry name" value="Sigma70_r4"/>
    <property type="match status" value="1"/>
</dbReference>
<dbReference type="InterPro" id="IPR036388">
    <property type="entry name" value="WH-like_DNA-bd_sf"/>
</dbReference>
<evidence type="ECO:0000259" key="6">
    <source>
        <dbReference type="Pfam" id="PF08281"/>
    </source>
</evidence>
<evidence type="ECO:0000256" key="4">
    <source>
        <dbReference type="ARBA" id="ARBA00023163"/>
    </source>
</evidence>
<sequence length="193" mass="22572">MNGNMADFADDHLVEQAKQGDVEAFAELVCRFQEKIYHTILSLTRNQQDAYDLAQETFMHAYKSLRNFKQSSTFYTWIYRIAVNLTLNFLKRRKMDEKREVHVEDYSLDVKSAASTLSPERCSLKKELSRKLKEAIDSLPLTYRASFVLVVSQGLTHNQVAKILRCSENTVSWRMHKARKMLQQKLRPYLEGE</sequence>
<dbReference type="GO" id="GO:0003677">
    <property type="term" value="F:DNA binding"/>
    <property type="evidence" value="ECO:0007669"/>
    <property type="project" value="InterPro"/>
</dbReference>
<evidence type="ECO:0008006" key="8">
    <source>
        <dbReference type="Google" id="ProtNLM"/>
    </source>
</evidence>
<dbReference type="SUPFAM" id="SSF88659">
    <property type="entry name" value="Sigma3 and sigma4 domains of RNA polymerase sigma factors"/>
    <property type="match status" value="1"/>
</dbReference>
<dbReference type="EMBL" id="LAZR01009274">
    <property type="protein sequence ID" value="KKM73625.1"/>
    <property type="molecule type" value="Genomic_DNA"/>
</dbReference>
<evidence type="ECO:0000313" key="7">
    <source>
        <dbReference type="EMBL" id="KKM73625.1"/>
    </source>
</evidence>
<reference evidence="7" key="1">
    <citation type="journal article" date="2015" name="Nature">
        <title>Complex archaea that bridge the gap between prokaryotes and eukaryotes.</title>
        <authorList>
            <person name="Spang A."/>
            <person name="Saw J.H."/>
            <person name="Jorgensen S.L."/>
            <person name="Zaremba-Niedzwiedzka K."/>
            <person name="Martijn J."/>
            <person name="Lind A.E."/>
            <person name="van Eijk R."/>
            <person name="Schleper C."/>
            <person name="Guy L."/>
            <person name="Ettema T.J."/>
        </authorList>
    </citation>
    <scope>NUCLEOTIDE SEQUENCE</scope>
</reference>
<keyword evidence="4" id="KW-0804">Transcription</keyword>
<dbReference type="InterPro" id="IPR039425">
    <property type="entry name" value="RNA_pol_sigma-70-like"/>
</dbReference>
<dbReference type="InterPro" id="IPR013324">
    <property type="entry name" value="RNA_pol_sigma_r3/r4-like"/>
</dbReference>
<keyword evidence="2" id="KW-0805">Transcription regulation</keyword>
<dbReference type="InterPro" id="IPR013325">
    <property type="entry name" value="RNA_pol_sigma_r2"/>
</dbReference>
<dbReference type="PANTHER" id="PTHR43133:SF51">
    <property type="entry name" value="RNA POLYMERASE SIGMA FACTOR"/>
    <property type="match status" value="1"/>
</dbReference>
<dbReference type="AlphaFoldDB" id="A0A0F9MAA0"/>
<feature type="domain" description="RNA polymerase sigma factor 70 region 4 type 2" evidence="6">
    <location>
        <begin position="130"/>
        <end position="182"/>
    </location>
</feature>